<organism evidence="2 3">
    <name type="scientific">Luteimonas terrae</name>
    <dbReference type="NCBI Taxonomy" id="1530191"/>
    <lineage>
        <taxon>Bacteria</taxon>
        <taxon>Pseudomonadati</taxon>
        <taxon>Pseudomonadota</taxon>
        <taxon>Gammaproteobacteria</taxon>
        <taxon>Lysobacterales</taxon>
        <taxon>Lysobacteraceae</taxon>
        <taxon>Luteimonas</taxon>
    </lineage>
</organism>
<dbReference type="RefSeq" id="WP_133392496.1">
    <property type="nucleotide sequence ID" value="NZ_SMTG01000002.1"/>
</dbReference>
<evidence type="ECO:0000256" key="1">
    <source>
        <dbReference type="SAM" id="Phobius"/>
    </source>
</evidence>
<reference evidence="2 3" key="1">
    <citation type="submission" date="2019-03" db="EMBL/GenBank/DDBJ databases">
        <title>Luteimonas zhaokaii sp.nov., isolated from the rectal contents of Plateau pika in Yushu, Qinghai Province, China.</title>
        <authorList>
            <person name="Zhang G."/>
        </authorList>
    </citation>
    <scope>NUCLEOTIDE SEQUENCE [LARGE SCALE GENOMIC DNA]</scope>
    <source>
        <strain evidence="2 3">THG-MD21</strain>
    </source>
</reference>
<keyword evidence="1" id="KW-0812">Transmembrane</keyword>
<dbReference type="Proteomes" id="UP000295543">
    <property type="component" value="Unassembled WGS sequence"/>
</dbReference>
<keyword evidence="1" id="KW-1133">Transmembrane helix</keyword>
<evidence type="ECO:0008006" key="4">
    <source>
        <dbReference type="Google" id="ProtNLM"/>
    </source>
</evidence>
<dbReference type="PROSITE" id="PS51009">
    <property type="entry name" value="CYTCII"/>
    <property type="match status" value="1"/>
</dbReference>
<dbReference type="OrthoDB" id="5984407at2"/>
<sequence length="154" mass="16425">MSAPPPVTTPPHSEPSAAARYLVVFVVGLVVGIVLIVVLLRALEGRKTWQDRYPAALMQLYMAQSAQLSADLEANRCAATDTLARLQTLRALSNDLEPAFADLRDHAGFASHASRMRGTLDAALASPPNDCAGLRRTIDAIGEACSGCHQDMRG</sequence>
<dbReference type="SUPFAM" id="SSF47175">
    <property type="entry name" value="Cytochromes"/>
    <property type="match status" value="1"/>
</dbReference>
<dbReference type="GO" id="GO:0020037">
    <property type="term" value="F:heme binding"/>
    <property type="evidence" value="ECO:0007669"/>
    <property type="project" value="InterPro"/>
</dbReference>
<keyword evidence="1" id="KW-0472">Membrane</keyword>
<keyword evidence="3" id="KW-1185">Reference proteome</keyword>
<dbReference type="AlphaFoldDB" id="A0A4R5UCZ3"/>
<evidence type="ECO:0000313" key="3">
    <source>
        <dbReference type="Proteomes" id="UP000295543"/>
    </source>
</evidence>
<dbReference type="GO" id="GO:0022900">
    <property type="term" value="P:electron transport chain"/>
    <property type="evidence" value="ECO:0007669"/>
    <property type="project" value="InterPro"/>
</dbReference>
<dbReference type="EMBL" id="SMTG01000002">
    <property type="protein sequence ID" value="TDK32976.1"/>
    <property type="molecule type" value="Genomic_DNA"/>
</dbReference>
<dbReference type="GO" id="GO:0005506">
    <property type="term" value="F:iron ion binding"/>
    <property type="evidence" value="ECO:0007669"/>
    <property type="project" value="InterPro"/>
</dbReference>
<protein>
    <recommendedName>
        <fullName evidence="4">Cytochrome c</fullName>
    </recommendedName>
</protein>
<dbReference type="GO" id="GO:0009055">
    <property type="term" value="F:electron transfer activity"/>
    <property type="evidence" value="ECO:0007669"/>
    <property type="project" value="InterPro"/>
</dbReference>
<comment type="caution">
    <text evidence="2">The sequence shown here is derived from an EMBL/GenBank/DDBJ whole genome shotgun (WGS) entry which is preliminary data.</text>
</comment>
<proteinExistence type="predicted"/>
<gene>
    <name evidence="2" type="ORF">E2F49_02665</name>
</gene>
<name>A0A4R5UCZ3_9GAMM</name>
<evidence type="ECO:0000313" key="2">
    <source>
        <dbReference type="EMBL" id="TDK32976.1"/>
    </source>
</evidence>
<dbReference type="InterPro" id="IPR010980">
    <property type="entry name" value="Cyt_c/b562"/>
</dbReference>
<feature type="transmembrane region" description="Helical" evidence="1">
    <location>
        <begin position="20"/>
        <end position="43"/>
    </location>
</feature>
<dbReference type="InterPro" id="IPR002321">
    <property type="entry name" value="Cyt_c_II"/>
</dbReference>
<accession>A0A4R5UCZ3</accession>